<dbReference type="EMBL" id="ML996090">
    <property type="protein sequence ID" value="KAF2150028.1"/>
    <property type="molecule type" value="Genomic_DNA"/>
</dbReference>
<dbReference type="AlphaFoldDB" id="A0A9P4MEC0"/>
<comment type="caution">
    <text evidence="2">The sequence shown here is derived from an EMBL/GenBank/DDBJ whole genome shotgun (WGS) entry which is preliminary data.</text>
</comment>
<evidence type="ECO:0000259" key="1">
    <source>
        <dbReference type="PROSITE" id="PS51186"/>
    </source>
</evidence>
<dbReference type="Pfam" id="PF13302">
    <property type="entry name" value="Acetyltransf_3"/>
    <property type="match status" value="1"/>
</dbReference>
<dbReference type="InterPro" id="IPR000182">
    <property type="entry name" value="GNAT_dom"/>
</dbReference>
<gene>
    <name evidence="2" type="ORF">K461DRAFT_281288</name>
</gene>
<proteinExistence type="predicted"/>
<name>A0A9P4MEC0_9PEZI</name>
<reference evidence="2" key="1">
    <citation type="journal article" date="2020" name="Stud. Mycol.">
        <title>101 Dothideomycetes genomes: a test case for predicting lifestyles and emergence of pathogens.</title>
        <authorList>
            <person name="Haridas S."/>
            <person name="Albert R."/>
            <person name="Binder M."/>
            <person name="Bloem J."/>
            <person name="Labutti K."/>
            <person name="Salamov A."/>
            <person name="Andreopoulos B."/>
            <person name="Baker S."/>
            <person name="Barry K."/>
            <person name="Bills G."/>
            <person name="Bluhm B."/>
            <person name="Cannon C."/>
            <person name="Castanera R."/>
            <person name="Culley D."/>
            <person name="Daum C."/>
            <person name="Ezra D."/>
            <person name="Gonzalez J."/>
            <person name="Henrissat B."/>
            <person name="Kuo A."/>
            <person name="Liang C."/>
            <person name="Lipzen A."/>
            <person name="Lutzoni F."/>
            <person name="Magnuson J."/>
            <person name="Mondo S."/>
            <person name="Nolan M."/>
            <person name="Ohm R."/>
            <person name="Pangilinan J."/>
            <person name="Park H.-J."/>
            <person name="Ramirez L."/>
            <person name="Alfaro M."/>
            <person name="Sun H."/>
            <person name="Tritt A."/>
            <person name="Yoshinaga Y."/>
            <person name="Zwiers L.-H."/>
            <person name="Turgeon B."/>
            <person name="Goodwin S."/>
            <person name="Spatafora J."/>
            <person name="Crous P."/>
            <person name="Grigoriev I."/>
        </authorList>
    </citation>
    <scope>NUCLEOTIDE SEQUENCE</scope>
    <source>
        <strain evidence="2">CBS 260.36</strain>
    </source>
</reference>
<accession>A0A9P4MEC0</accession>
<sequence length="197" mass="22677">MPNSVWASDRLIFRAIEPEDDAFFHAFKIDAPTHLNVAFGTPKPQGKKDATRTRESLQNSLLGVAITLRPDPDAAPTTDPPVTIGFTCLRAEDNMRHHRCAAVGISIGKQYQGKGYGTETIRWLLHWGFRYGNLHRVEMEAFGWNTTAIRLYEHLGFTMEGRKKECLFFDDKWWDVLMFGMLEGTWREMQEKRGIEK</sequence>
<dbReference type="InterPro" id="IPR016181">
    <property type="entry name" value="Acyl_CoA_acyltransferase"/>
</dbReference>
<dbReference type="Proteomes" id="UP000799439">
    <property type="component" value="Unassembled WGS sequence"/>
</dbReference>
<dbReference type="PANTHER" id="PTHR43415:SF3">
    <property type="entry name" value="GNAT-FAMILY ACETYLTRANSFERASE"/>
    <property type="match status" value="1"/>
</dbReference>
<evidence type="ECO:0000313" key="2">
    <source>
        <dbReference type="EMBL" id="KAF2150028.1"/>
    </source>
</evidence>
<dbReference type="GO" id="GO:0016747">
    <property type="term" value="F:acyltransferase activity, transferring groups other than amino-acyl groups"/>
    <property type="evidence" value="ECO:0007669"/>
    <property type="project" value="InterPro"/>
</dbReference>
<organism evidence="2 3">
    <name type="scientific">Myriangium duriaei CBS 260.36</name>
    <dbReference type="NCBI Taxonomy" id="1168546"/>
    <lineage>
        <taxon>Eukaryota</taxon>
        <taxon>Fungi</taxon>
        <taxon>Dikarya</taxon>
        <taxon>Ascomycota</taxon>
        <taxon>Pezizomycotina</taxon>
        <taxon>Dothideomycetes</taxon>
        <taxon>Dothideomycetidae</taxon>
        <taxon>Myriangiales</taxon>
        <taxon>Myriangiaceae</taxon>
        <taxon>Myriangium</taxon>
    </lineage>
</organism>
<evidence type="ECO:0000313" key="3">
    <source>
        <dbReference type="Proteomes" id="UP000799439"/>
    </source>
</evidence>
<dbReference type="SUPFAM" id="SSF55729">
    <property type="entry name" value="Acyl-CoA N-acyltransferases (Nat)"/>
    <property type="match status" value="1"/>
</dbReference>
<dbReference type="OrthoDB" id="64477at2759"/>
<dbReference type="Gene3D" id="3.40.630.30">
    <property type="match status" value="1"/>
</dbReference>
<dbReference type="PROSITE" id="PS51186">
    <property type="entry name" value="GNAT"/>
    <property type="match status" value="1"/>
</dbReference>
<dbReference type="PANTHER" id="PTHR43415">
    <property type="entry name" value="SPERMIDINE N(1)-ACETYLTRANSFERASE"/>
    <property type="match status" value="1"/>
</dbReference>
<feature type="domain" description="N-acetyltransferase" evidence="1">
    <location>
        <begin position="11"/>
        <end position="183"/>
    </location>
</feature>
<protein>
    <submittedName>
        <fullName evidence="2">Acyl-CoA N-acyltransferase</fullName>
    </submittedName>
</protein>
<keyword evidence="3" id="KW-1185">Reference proteome</keyword>